<accession>A0A382YK32</accession>
<dbReference type="EMBL" id="UINC01175968">
    <property type="protein sequence ID" value="SVD82878.1"/>
    <property type="molecule type" value="Genomic_DNA"/>
</dbReference>
<dbReference type="InterPro" id="IPR032466">
    <property type="entry name" value="Metal_Hydrolase"/>
</dbReference>
<dbReference type="PANTHER" id="PTHR43137:SF1">
    <property type="entry name" value="DIHYDROOROTASE"/>
    <property type="match status" value="1"/>
</dbReference>
<keyword evidence="2" id="KW-0378">Hydrolase</keyword>
<evidence type="ECO:0000256" key="1">
    <source>
        <dbReference type="ARBA" id="ARBA00022723"/>
    </source>
</evidence>
<keyword evidence="3" id="KW-0862">Zinc</keyword>
<dbReference type="GO" id="GO:0044205">
    <property type="term" value="P:'de novo' UMP biosynthetic process"/>
    <property type="evidence" value="ECO:0007669"/>
    <property type="project" value="UniProtKB-UniPathway"/>
</dbReference>
<keyword evidence="1" id="KW-0479">Metal-binding</keyword>
<dbReference type="InterPro" id="IPR004721">
    <property type="entry name" value="DHOdimr"/>
</dbReference>
<gene>
    <name evidence="5" type="ORF">METZ01_LOCUS435732</name>
</gene>
<dbReference type="PROSITE" id="PS00482">
    <property type="entry name" value="DIHYDROOROTASE_1"/>
    <property type="match status" value="1"/>
</dbReference>
<dbReference type="PANTHER" id="PTHR43137">
    <property type="entry name" value="DIHYDROOROTASE"/>
    <property type="match status" value="1"/>
</dbReference>
<keyword evidence="4" id="KW-0665">Pyrimidine biosynthesis</keyword>
<evidence type="ECO:0000256" key="2">
    <source>
        <dbReference type="ARBA" id="ARBA00022801"/>
    </source>
</evidence>
<proteinExistence type="predicted"/>
<reference evidence="5" key="1">
    <citation type="submission" date="2018-05" db="EMBL/GenBank/DDBJ databases">
        <authorList>
            <person name="Lanie J.A."/>
            <person name="Ng W.-L."/>
            <person name="Kazmierczak K.M."/>
            <person name="Andrzejewski T.M."/>
            <person name="Davidsen T.M."/>
            <person name="Wayne K.J."/>
            <person name="Tettelin H."/>
            <person name="Glass J.I."/>
            <person name="Rusch D."/>
            <person name="Podicherti R."/>
            <person name="Tsui H.-C.T."/>
            <person name="Winkler M.E."/>
        </authorList>
    </citation>
    <scope>NUCLEOTIDE SEQUENCE</scope>
</reference>
<dbReference type="GO" id="GO:0006207">
    <property type="term" value="P:'de novo' pyrimidine nucleobase biosynthetic process"/>
    <property type="evidence" value="ECO:0007669"/>
    <property type="project" value="TreeGrafter"/>
</dbReference>
<dbReference type="InterPro" id="IPR002195">
    <property type="entry name" value="Dihydroorotase_CS"/>
</dbReference>
<dbReference type="UniPathway" id="UPA00070">
    <property type="reaction ID" value="UER00117"/>
</dbReference>
<dbReference type="GO" id="GO:0046872">
    <property type="term" value="F:metal ion binding"/>
    <property type="evidence" value="ECO:0007669"/>
    <property type="project" value="UniProtKB-KW"/>
</dbReference>
<feature type="non-terminal residue" evidence="5">
    <location>
        <position position="153"/>
    </location>
</feature>
<organism evidence="5">
    <name type="scientific">marine metagenome</name>
    <dbReference type="NCBI Taxonomy" id="408172"/>
    <lineage>
        <taxon>unclassified sequences</taxon>
        <taxon>metagenomes</taxon>
        <taxon>ecological metagenomes</taxon>
    </lineage>
</organism>
<evidence type="ECO:0000256" key="3">
    <source>
        <dbReference type="ARBA" id="ARBA00022833"/>
    </source>
</evidence>
<evidence type="ECO:0000313" key="5">
    <source>
        <dbReference type="EMBL" id="SVD82878.1"/>
    </source>
</evidence>
<dbReference type="AlphaFoldDB" id="A0A382YK32"/>
<sequence>MIEIIQPDDWHIHLRQGEILSAVSKYSSRINNRCIVMPNIDIPITTSYLANKYKNEIKQTFQSNSFTPLIPCYLIDRIDVKDFEEALKKEIFIGAKLYPVNSTTNSSFGVSDIEKIFPALEILEKLNKNLLVHGEKADKNIDYFDREKYFIDD</sequence>
<protein>
    <submittedName>
        <fullName evidence="5">Uncharacterized protein</fullName>
    </submittedName>
</protein>
<dbReference type="GO" id="GO:0005829">
    <property type="term" value="C:cytosol"/>
    <property type="evidence" value="ECO:0007669"/>
    <property type="project" value="TreeGrafter"/>
</dbReference>
<dbReference type="Gene3D" id="3.20.20.140">
    <property type="entry name" value="Metal-dependent hydrolases"/>
    <property type="match status" value="1"/>
</dbReference>
<name>A0A382YK32_9ZZZZ</name>
<dbReference type="SUPFAM" id="SSF51556">
    <property type="entry name" value="Metallo-dependent hydrolases"/>
    <property type="match status" value="1"/>
</dbReference>
<evidence type="ECO:0000256" key="4">
    <source>
        <dbReference type="ARBA" id="ARBA00022975"/>
    </source>
</evidence>
<dbReference type="GO" id="GO:0004151">
    <property type="term" value="F:dihydroorotase activity"/>
    <property type="evidence" value="ECO:0007669"/>
    <property type="project" value="InterPro"/>
</dbReference>